<dbReference type="OrthoDB" id="2287234at2759"/>
<protein>
    <submittedName>
        <fullName evidence="2">Uncharacterized protein</fullName>
    </submittedName>
</protein>
<feature type="compositionally biased region" description="Basic residues" evidence="1">
    <location>
        <begin position="326"/>
        <end position="335"/>
    </location>
</feature>
<feature type="region of interest" description="Disordered" evidence="1">
    <location>
        <begin position="310"/>
        <end position="354"/>
    </location>
</feature>
<dbReference type="Proteomes" id="UP000253551">
    <property type="component" value="Unassembled WGS sequence"/>
</dbReference>
<organism evidence="2 3">
    <name type="scientific">Rhizopus stolonifer</name>
    <name type="common">Rhizopus nigricans</name>
    <dbReference type="NCBI Taxonomy" id="4846"/>
    <lineage>
        <taxon>Eukaryota</taxon>
        <taxon>Fungi</taxon>
        <taxon>Fungi incertae sedis</taxon>
        <taxon>Mucoromycota</taxon>
        <taxon>Mucoromycotina</taxon>
        <taxon>Mucoromycetes</taxon>
        <taxon>Mucorales</taxon>
        <taxon>Mucorineae</taxon>
        <taxon>Rhizopodaceae</taxon>
        <taxon>Rhizopus</taxon>
    </lineage>
</organism>
<comment type="caution">
    <text evidence="2">The sequence shown here is derived from an EMBL/GenBank/DDBJ whole genome shotgun (WGS) entry which is preliminary data.</text>
</comment>
<sequence length="354" mass="40515">MSEPTQSPQSAHTPEPSYFHTSLPQYHSIIEPTGCFVPCKPLSFIQKTHVTKHHYVVPTFAMAGQSQADVIKLLFNQVDHAPFAPKEEYERTIPWHIDQNNSLVTLSHYTCLGKENPVSRNYLLSLGQRLGVTTILVITDEHTSDTVYPLLDALTKAMELNTHADKLTKQPSWWNRVVLVINQQHDVSDQIAYTQRKNILVGDMPRIQERYRISQPLSTLFVSTQVYDQIKQTQEGVHYQRCCQRILWQMMQKHTLSGRWCSELSTLQNRMNSTSNTLNILTEDDESSSSSDESLFVTVIDYVDGKIKKPTKKKKKQASSSLLQRRSTRRQVQKLHCHDGDDGSVPPMPVRPMT</sequence>
<accession>A0A367KIU6</accession>
<dbReference type="STRING" id="4846.A0A367KIU6"/>
<evidence type="ECO:0000313" key="3">
    <source>
        <dbReference type="Proteomes" id="UP000253551"/>
    </source>
</evidence>
<dbReference type="EMBL" id="PJQM01001508">
    <property type="protein sequence ID" value="RCI02153.1"/>
    <property type="molecule type" value="Genomic_DNA"/>
</dbReference>
<name>A0A367KIU6_RHIST</name>
<evidence type="ECO:0000256" key="1">
    <source>
        <dbReference type="SAM" id="MobiDB-lite"/>
    </source>
</evidence>
<dbReference type="AlphaFoldDB" id="A0A367KIU6"/>
<gene>
    <name evidence="2" type="ORF">CU098_008243</name>
</gene>
<keyword evidence="3" id="KW-1185">Reference proteome</keyword>
<reference evidence="2 3" key="1">
    <citation type="journal article" date="2018" name="G3 (Bethesda)">
        <title>Phylogenetic and Phylogenomic Definition of Rhizopus Species.</title>
        <authorList>
            <person name="Gryganskyi A.P."/>
            <person name="Golan J."/>
            <person name="Dolatabadi S."/>
            <person name="Mondo S."/>
            <person name="Robb S."/>
            <person name="Idnurm A."/>
            <person name="Muszewska A."/>
            <person name="Steczkiewicz K."/>
            <person name="Masonjones S."/>
            <person name="Liao H.L."/>
            <person name="Gajdeczka M.T."/>
            <person name="Anike F."/>
            <person name="Vuek A."/>
            <person name="Anishchenko I.M."/>
            <person name="Voigt K."/>
            <person name="de Hoog G.S."/>
            <person name="Smith M.E."/>
            <person name="Heitman J."/>
            <person name="Vilgalys R."/>
            <person name="Stajich J.E."/>
        </authorList>
    </citation>
    <scope>NUCLEOTIDE SEQUENCE [LARGE SCALE GENOMIC DNA]</scope>
    <source>
        <strain evidence="2 3">LSU 92-RS-03</strain>
    </source>
</reference>
<proteinExistence type="predicted"/>
<evidence type="ECO:0000313" key="2">
    <source>
        <dbReference type="EMBL" id="RCI02153.1"/>
    </source>
</evidence>